<reference evidence="2" key="1">
    <citation type="submission" date="2022-11" db="EMBL/GenBank/DDBJ databases">
        <title>Chromosomal genome sequence assembly and mating type (MAT) locus characterization of the leprose asexual lichenized fungus Lepraria neglecta (Nyl.) Erichsen.</title>
        <authorList>
            <person name="Allen J.L."/>
            <person name="Pfeffer B."/>
        </authorList>
    </citation>
    <scope>NUCLEOTIDE SEQUENCE</scope>
    <source>
        <strain evidence="2">Allen 5258</strain>
    </source>
</reference>
<dbReference type="PANTHER" id="PTHR38165">
    <property type="match status" value="1"/>
</dbReference>
<evidence type="ECO:0000259" key="1">
    <source>
        <dbReference type="PROSITE" id="PS52006"/>
    </source>
</evidence>
<keyword evidence="3" id="KW-1185">Reference proteome</keyword>
<name>A0AAD9Z1N2_9LECA</name>
<proteinExistence type="predicted"/>
<evidence type="ECO:0000313" key="3">
    <source>
        <dbReference type="Proteomes" id="UP001276659"/>
    </source>
</evidence>
<comment type="caution">
    <text evidence="2">The sequence shown here is derived from an EMBL/GenBank/DDBJ whole genome shotgun (WGS) entry which is preliminary data.</text>
</comment>
<dbReference type="Gene3D" id="3.30.920.50">
    <property type="entry name" value="Beta-1,3-glucanase, C-terminal domain"/>
    <property type="match status" value="1"/>
</dbReference>
<dbReference type="PANTHER" id="PTHR38165:SF1">
    <property type="entry name" value="GLUCANASE B"/>
    <property type="match status" value="1"/>
</dbReference>
<dbReference type="Gene3D" id="2.60.110.10">
    <property type="entry name" value="Thaumatin"/>
    <property type="match status" value="1"/>
</dbReference>
<dbReference type="Pfam" id="PF16483">
    <property type="entry name" value="Glyco_hydro_64"/>
    <property type="match status" value="1"/>
</dbReference>
<dbReference type="CDD" id="cd09220">
    <property type="entry name" value="GH64-GluB-like"/>
    <property type="match status" value="1"/>
</dbReference>
<dbReference type="InterPro" id="IPR037176">
    <property type="entry name" value="Osmotin/thaumatin-like_sf"/>
</dbReference>
<dbReference type="AlphaFoldDB" id="A0AAD9Z1N2"/>
<dbReference type="PROSITE" id="PS52006">
    <property type="entry name" value="GH64"/>
    <property type="match status" value="1"/>
</dbReference>
<gene>
    <name evidence="2" type="ORF">OEA41_004229</name>
</gene>
<accession>A0AAD9Z1N2</accession>
<dbReference type="InterPro" id="IPR032477">
    <property type="entry name" value="Glyco_hydro_64"/>
</dbReference>
<dbReference type="EMBL" id="JASNWA010000010">
    <property type="protein sequence ID" value="KAK3167783.1"/>
    <property type="molecule type" value="Genomic_DNA"/>
</dbReference>
<protein>
    <recommendedName>
        <fullName evidence="1">GH64 domain-containing protein</fullName>
    </recommendedName>
</protein>
<organism evidence="2 3">
    <name type="scientific">Lepraria neglecta</name>
    <dbReference type="NCBI Taxonomy" id="209136"/>
    <lineage>
        <taxon>Eukaryota</taxon>
        <taxon>Fungi</taxon>
        <taxon>Dikarya</taxon>
        <taxon>Ascomycota</taxon>
        <taxon>Pezizomycotina</taxon>
        <taxon>Lecanoromycetes</taxon>
        <taxon>OSLEUM clade</taxon>
        <taxon>Lecanoromycetidae</taxon>
        <taxon>Lecanorales</taxon>
        <taxon>Lecanorineae</taxon>
        <taxon>Stereocaulaceae</taxon>
        <taxon>Lepraria</taxon>
    </lineage>
</organism>
<evidence type="ECO:0000313" key="2">
    <source>
        <dbReference type="EMBL" id="KAK3167783.1"/>
    </source>
</evidence>
<feature type="domain" description="GH64" evidence="1">
    <location>
        <begin position="1"/>
        <end position="379"/>
    </location>
</feature>
<dbReference type="InterPro" id="IPR042517">
    <property type="entry name" value="Glyco_hydro_64_N_2"/>
</dbReference>
<dbReference type="InterPro" id="IPR037398">
    <property type="entry name" value="Glyco_hydro_64_fam"/>
</dbReference>
<sequence>MTSATTRIALQNQTTSSNVYGYISGYAIDNGNDLFLLQSDGKTPYYPSSPNTTGSPLEKDCAIALGAPGNTVTVTVPHLAGSRIWFSVDNTLTFLLNPANGPTPVGLVEPAVTNSSDPNINTSWDFCEFTYNSSQIFVNISYVDFVSLPISLTLTDTSNNTQHVAGLPPNGLDTVCSGLTAQQAADNAGWSSLVVKSPNGSNLRALSPTQGITINNNLFSGYYDSYVNQVWNKYISQPLSIDTQASFGVVSGQVDPNTGLMGFSGSATYGKPSASDIFSCSTGPFINNGNIEQGAITARFSAAFNRSTLLTNETQPSGSPSSYYQISPTNHYARIVHAANIGGVGYAFPYDDVTPDGGDNQSGSVSSGNPQLLTVAVGGGNASAGLTTQK</sequence>
<dbReference type="Proteomes" id="UP001276659">
    <property type="component" value="Unassembled WGS sequence"/>
</dbReference>